<protein>
    <submittedName>
        <fullName evidence="1">Uncharacterized protein</fullName>
    </submittedName>
</protein>
<proteinExistence type="predicted"/>
<reference evidence="2" key="1">
    <citation type="journal article" date="2019" name="Int. J. Syst. Evol. Microbiol.">
        <title>The Global Catalogue of Microorganisms (GCM) 10K type strain sequencing project: providing services to taxonomists for standard genome sequencing and annotation.</title>
        <authorList>
            <consortium name="The Broad Institute Genomics Platform"/>
            <consortium name="The Broad Institute Genome Sequencing Center for Infectious Disease"/>
            <person name="Wu L."/>
            <person name="Ma J."/>
        </authorList>
    </citation>
    <scope>NUCLEOTIDE SEQUENCE [LARGE SCALE GENOMIC DNA]</scope>
    <source>
        <strain evidence="2">CECT 7798</strain>
    </source>
</reference>
<evidence type="ECO:0000313" key="1">
    <source>
        <dbReference type="EMBL" id="MFC3755025.1"/>
    </source>
</evidence>
<evidence type="ECO:0000313" key="2">
    <source>
        <dbReference type="Proteomes" id="UP001595735"/>
    </source>
</evidence>
<sequence>MSKFLSEKKKLLEDVYKKASSEATETSFNGIIQYLDRTLKDEFEPLSYKSFENYYKAIVENDEDYNIKTSTLDNLSRYLGYETFKDYRSEWRTMEYTIQQAISKIVITIINKPILAMPGVLKQNGLGIAGAFLIISVLIGNHYSSKGKSNTPLSFFGASVEERSCMFWEDNEYRLANCEDKNPQRSLIPKDTVQLRYFKRITRKDTLTIDNALGKTWYSKYNGNVEFFTMDGVDPDTGRELRASTAYIIDKYAGY</sequence>
<dbReference type="Proteomes" id="UP001595735">
    <property type="component" value="Unassembled WGS sequence"/>
</dbReference>
<keyword evidence="2" id="KW-1185">Reference proteome</keyword>
<accession>A0ABV7XTE1</accession>
<gene>
    <name evidence="1" type="ORF">ACFONJ_03430</name>
</gene>
<organism evidence="1 2">
    <name type="scientific">Chryseobacterium tructae</name>
    <dbReference type="NCBI Taxonomy" id="1037380"/>
    <lineage>
        <taxon>Bacteria</taxon>
        <taxon>Pseudomonadati</taxon>
        <taxon>Bacteroidota</taxon>
        <taxon>Flavobacteriia</taxon>
        <taxon>Flavobacteriales</taxon>
        <taxon>Weeksellaceae</taxon>
        <taxon>Chryseobacterium group</taxon>
        <taxon>Chryseobacterium</taxon>
    </lineage>
</organism>
<dbReference type="RefSeq" id="WP_290302312.1">
    <property type="nucleotide sequence ID" value="NZ_JAUFQR010000003.1"/>
</dbReference>
<name>A0ABV7XTE1_9FLAO</name>
<comment type="caution">
    <text evidence="1">The sequence shown here is derived from an EMBL/GenBank/DDBJ whole genome shotgun (WGS) entry which is preliminary data.</text>
</comment>
<dbReference type="EMBL" id="JBHRYO010000001">
    <property type="protein sequence ID" value="MFC3755025.1"/>
    <property type="molecule type" value="Genomic_DNA"/>
</dbReference>